<accession>A0A645CL46</accession>
<dbReference type="Gene3D" id="1.10.357.20">
    <property type="entry name" value="SLC41 divalent cation transporters, integral membrane domain"/>
    <property type="match status" value="1"/>
</dbReference>
<dbReference type="AlphaFoldDB" id="A0A645CL46"/>
<dbReference type="GO" id="GO:0016020">
    <property type="term" value="C:membrane"/>
    <property type="evidence" value="ECO:0007669"/>
    <property type="project" value="UniProtKB-SubCell"/>
</dbReference>
<dbReference type="SUPFAM" id="SSF161093">
    <property type="entry name" value="MgtE membrane domain-like"/>
    <property type="match status" value="1"/>
</dbReference>
<comment type="subcellular location">
    <subcellularLocation>
        <location evidence="1">Membrane</location>
        <topology evidence="1">Multi-pass membrane protein</topology>
    </subcellularLocation>
</comment>
<keyword evidence="3" id="KW-0813">Transport</keyword>
<dbReference type="PANTHER" id="PTHR41394:SF5">
    <property type="entry name" value="SLC41A_MGTE INTEGRAL MEMBRANE DOMAIN-CONTAINING PROTEIN"/>
    <property type="match status" value="1"/>
</dbReference>
<comment type="caution">
    <text evidence="10">The sequence shown here is derived from an EMBL/GenBank/DDBJ whole genome shotgun (WGS) entry which is preliminary data.</text>
</comment>
<evidence type="ECO:0000256" key="2">
    <source>
        <dbReference type="ARBA" id="ARBA00009749"/>
    </source>
</evidence>
<dbReference type="Pfam" id="PF01769">
    <property type="entry name" value="MgtE"/>
    <property type="match status" value="1"/>
</dbReference>
<evidence type="ECO:0000256" key="5">
    <source>
        <dbReference type="ARBA" id="ARBA00022842"/>
    </source>
</evidence>
<dbReference type="InterPro" id="IPR036739">
    <property type="entry name" value="SLC41_membr_dom_sf"/>
</dbReference>
<dbReference type="InterPro" id="IPR006667">
    <property type="entry name" value="SLC41_membr_dom"/>
</dbReference>
<feature type="transmembrane region" description="Helical" evidence="8">
    <location>
        <begin position="48"/>
        <end position="64"/>
    </location>
</feature>
<keyword evidence="4 8" id="KW-0812">Transmembrane</keyword>
<sequence>MPLLVTFIPMLTDTGGNAGSQSSALIIRGLALGEIKMSDFFAVVWKEARVSLLVGVALSTVNYFRILIMYPDKAPVAFVVALSLLATVIIAKVIGGILPLFAKLIRTDPAIMAAPLITTIVDALSLVIYFGIASSLLKI</sequence>
<evidence type="ECO:0000259" key="9">
    <source>
        <dbReference type="Pfam" id="PF01769"/>
    </source>
</evidence>
<keyword evidence="6 8" id="KW-1133">Transmembrane helix</keyword>
<keyword evidence="7 8" id="KW-0472">Membrane</keyword>
<dbReference type="GO" id="GO:0008324">
    <property type="term" value="F:monoatomic cation transmembrane transporter activity"/>
    <property type="evidence" value="ECO:0007669"/>
    <property type="project" value="InterPro"/>
</dbReference>
<proteinExistence type="inferred from homology"/>
<comment type="similarity">
    <text evidence="2">Belongs to the SLC41A transporter family.</text>
</comment>
<evidence type="ECO:0000256" key="3">
    <source>
        <dbReference type="ARBA" id="ARBA00022448"/>
    </source>
</evidence>
<organism evidence="10">
    <name type="scientific">bioreactor metagenome</name>
    <dbReference type="NCBI Taxonomy" id="1076179"/>
    <lineage>
        <taxon>unclassified sequences</taxon>
        <taxon>metagenomes</taxon>
        <taxon>ecological metagenomes</taxon>
    </lineage>
</organism>
<feature type="domain" description="SLC41A/MgtE integral membrane" evidence="9">
    <location>
        <begin position="8"/>
        <end position="132"/>
    </location>
</feature>
<evidence type="ECO:0000256" key="6">
    <source>
        <dbReference type="ARBA" id="ARBA00022989"/>
    </source>
</evidence>
<evidence type="ECO:0000313" key="10">
    <source>
        <dbReference type="EMBL" id="MPM77657.1"/>
    </source>
</evidence>
<reference evidence="10" key="1">
    <citation type="submission" date="2019-08" db="EMBL/GenBank/DDBJ databases">
        <authorList>
            <person name="Kucharzyk K."/>
            <person name="Murdoch R.W."/>
            <person name="Higgins S."/>
            <person name="Loffler F."/>
        </authorList>
    </citation>
    <scope>NUCLEOTIDE SEQUENCE</scope>
</reference>
<gene>
    <name evidence="10" type="primary">mgtE_5</name>
    <name evidence="10" type="ORF">SDC9_124665</name>
</gene>
<dbReference type="EMBL" id="VSSQ01028086">
    <property type="protein sequence ID" value="MPM77657.1"/>
    <property type="molecule type" value="Genomic_DNA"/>
</dbReference>
<feature type="transmembrane region" description="Helical" evidence="8">
    <location>
        <begin position="110"/>
        <end position="132"/>
    </location>
</feature>
<evidence type="ECO:0000256" key="8">
    <source>
        <dbReference type="SAM" id="Phobius"/>
    </source>
</evidence>
<protein>
    <submittedName>
        <fullName evidence="10">Magnesium transporter MgtE</fullName>
    </submittedName>
</protein>
<evidence type="ECO:0000256" key="7">
    <source>
        <dbReference type="ARBA" id="ARBA00023136"/>
    </source>
</evidence>
<evidence type="ECO:0000256" key="4">
    <source>
        <dbReference type="ARBA" id="ARBA00022692"/>
    </source>
</evidence>
<keyword evidence="5" id="KW-0460">Magnesium</keyword>
<name>A0A645CL46_9ZZZZ</name>
<evidence type="ECO:0000256" key="1">
    <source>
        <dbReference type="ARBA" id="ARBA00004141"/>
    </source>
</evidence>
<dbReference type="PANTHER" id="PTHR41394">
    <property type="entry name" value="MAGNESIUM TRANSPORTER MGTE"/>
    <property type="match status" value="1"/>
</dbReference>
<feature type="transmembrane region" description="Helical" evidence="8">
    <location>
        <begin position="76"/>
        <end position="98"/>
    </location>
</feature>